<evidence type="ECO:0000313" key="9">
    <source>
        <dbReference type="Proteomes" id="UP000075884"/>
    </source>
</evidence>
<feature type="compositionally biased region" description="Basic residues" evidence="6">
    <location>
        <begin position="368"/>
        <end position="391"/>
    </location>
</feature>
<feature type="transmembrane region" description="Helical" evidence="7">
    <location>
        <begin position="92"/>
        <end position="118"/>
    </location>
</feature>
<dbReference type="AlphaFoldDB" id="A0A182NUC4"/>
<feature type="transmembrane region" description="Helical" evidence="7">
    <location>
        <begin position="138"/>
        <end position="159"/>
    </location>
</feature>
<dbReference type="PANTHER" id="PTHR21389">
    <property type="entry name" value="P53 INDUCED PROTEIN"/>
    <property type="match status" value="1"/>
</dbReference>
<feature type="transmembrane region" description="Helical" evidence="7">
    <location>
        <begin position="180"/>
        <end position="199"/>
    </location>
</feature>
<evidence type="ECO:0000256" key="2">
    <source>
        <dbReference type="ARBA" id="ARBA00010970"/>
    </source>
</evidence>
<reference evidence="8" key="2">
    <citation type="submission" date="2020-05" db="UniProtKB">
        <authorList>
            <consortium name="EnsemblMetazoa"/>
        </authorList>
    </citation>
    <scope>IDENTIFICATION</scope>
    <source>
        <strain evidence="8">WRAIR2</strain>
    </source>
</reference>
<sequence length="446" mass="49866">METLCRIGATVLHGILDSIKGITVVFYLDKEANRKLSQPTTKPLAVGQPPARTKESLSSQPRTPSSSNSLVSKRIEESKVLKRVVQCSMLNGGIFMLSILFFEYAVLPGLHLFLWYLFRNSTTMTTVWGWMQPSLSLLFNSFWVAPLFLLSKIVNSLWFQDIADSAYKFRKGRPQLIPSISKLIADTLISLLIQILFLLQSTLVKYLPVPVPFACTAIYMVHMSLLCSLYTFEYKWFNMGWELHKRLTYIEQNWPYFLGFGLPLAVLSELPNSIVISGCVFSVLFPLFIISANEATPKVDVCETPLKLFSIVVALTNALFRGRTKGPGKAALSQPLTPGPGGSMRGLTPPLSASSSAFVFQQQQQQQHRQHHSSQQKQQQHHHHRSHHHRQPSPSPSAASSSFASSASVQTTAQPAHQQPYQTMLNRAAVPVSTRTSSSTQRHAKW</sequence>
<dbReference type="STRING" id="7168.A0A182NUC4"/>
<feature type="transmembrane region" description="Helical" evidence="7">
    <location>
        <begin position="253"/>
        <end position="268"/>
    </location>
</feature>
<dbReference type="PANTHER" id="PTHR21389:SF0">
    <property type="entry name" value="ETOPOSIDE-INDUCED PROTEIN 2.4 HOMOLOG"/>
    <property type="match status" value="1"/>
</dbReference>
<keyword evidence="3 7" id="KW-0812">Transmembrane</keyword>
<feature type="region of interest" description="Disordered" evidence="6">
    <location>
        <begin position="325"/>
        <end position="446"/>
    </location>
</feature>
<evidence type="ECO:0000256" key="4">
    <source>
        <dbReference type="ARBA" id="ARBA00022989"/>
    </source>
</evidence>
<feature type="compositionally biased region" description="Low complexity" evidence="6">
    <location>
        <begin position="352"/>
        <end position="367"/>
    </location>
</feature>
<keyword evidence="9" id="KW-1185">Reference proteome</keyword>
<feature type="compositionally biased region" description="Low complexity" evidence="6">
    <location>
        <begin position="396"/>
        <end position="410"/>
    </location>
</feature>
<keyword evidence="4 7" id="KW-1133">Transmembrane helix</keyword>
<evidence type="ECO:0000313" key="8">
    <source>
        <dbReference type="EnsemblMetazoa" id="ADIR011266-PA"/>
    </source>
</evidence>
<feature type="region of interest" description="Disordered" evidence="6">
    <location>
        <begin position="38"/>
        <end position="71"/>
    </location>
</feature>
<evidence type="ECO:0000256" key="1">
    <source>
        <dbReference type="ARBA" id="ARBA00004141"/>
    </source>
</evidence>
<evidence type="ECO:0000256" key="3">
    <source>
        <dbReference type="ARBA" id="ARBA00022692"/>
    </source>
</evidence>
<comment type="subcellular location">
    <subcellularLocation>
        <location evidence="1">Membrane</location>
        <topology evidence="1">Multi-pass membrane protein</topology>
    </subcellularLocation>
</comment>
<protein>
    <recommendedName>
        <fullName evidence="10">Etoposide-induced protein 2.4</fullName>
    </recommendedName>
</protein>
<feature type="compositionally biased region" description="Low complexity" evidence="6">
    <location>
        <begin position="56"/>
        <end position="70"/>
    </location>
</feature>
<evidence type="ECO:0008006" key="10">
    <source>
        <dbReference type="Google" id="ProtNLM"/>
    </source>
</evidence>
<evidence type="ECO:0000256" key="6">
    <source>
        <dbReference type="SAM" id="MobiDB-lite"/>
    </source>
</evidence>
<dbReference type="GO" id="GO:0005783">
    <property type="term" value="C:endoplasmic reticulum"/>
    <property type="evidence" value="ECO:0007669"/>
    <property type="project" value="TreeGrafter"/>
</dbReference>
<name>A0A182NUC4_9DIPT</name>
<dbReference type="GO" id="GO:0016020">
    <property type="term" value="C:membrane"/>
    <property type="evidence" value="ECO:0007669"/>
    <property type="project" value="UniProtKB-SubCell"/>
</dbReference>
<dbReference type="VEuPathDB" id="VectorBase:ADIR011266"/>
<evidence type="ECO:0000256" key="7">
    <source>
        <dbReference type="SAM" id="Phobius"/>
    </source>
</evidence>
<proteinExistence type="inferred from homology"/>
<evidence type="ECO:0000256" key="5">
    <source>
        <dbReference type="ARBA" id="ARBA00023136"/>
    </source>
</evidence>
<feature type="transmembrane region" description="Helical" evidence="7">
    <location>
        <begin position="211"/>
        <end position="232"/>
    </location>
</feature>
<accession>A0A182NUC4</accession>
<dbReference type="GO" id="GO:0016236">
    <property type="term" value="P:macroautophagy"/>
    <property type="evidence" value="ECO:0007669"/>
    <property type="project" value="TreeGrafter"/>
</dbReference>
<reference evidence="9" key="1">
    <citation type="submission" date="2013-03" db="EMBL/GenBank/DDBJ databases">
        <title>The Genome Sequence of Anopheles dirus WRAIR2.</title>
        <authorList>
            <consortium name="The Broad Institute Genomics Platform"/>
            <person name="Neafsey D.E."/>
            <person name="Walton C."/>
            <person name="Walker B."/>
            <person name="Young S.K."/>
            <person name="Zeng Q."/>
            <person name="Gargeya S."/>
            <person name="Fitzgerald M."/>
            <person name="Haas B."/>
            <person name="Abouelleil A."/>
            <person name="Allen A.W."/>
            <person name="Alvarado L."/>
            <person name="Arachchi H.M."/>
            <person name="Berlin A.M."/>
            <person name="Chapman S.B."/>
            <person name="Gainer-Dewar J."/>
            <person name="Goldberg J."/>
            <person name="Griggs A."/>
            <person name="Gujja S."/>
            <person name="Hansen M."/>
            <person name="Howarth C."/>
            <person name="Imamovic A."/>
            <person name="Ireland A."/>
            <person name="Larimer J."/>
            <person name="McCowan C."/>
            <person name="Murphy C."/>
            <person name="Pearson M."/>
            <person name="Poon T.W."/>
            <person name="Priest M."/>
            <person name="Roberts A."/>
            <person name="Saif S."/>
            <person name="Shea T."/>
            <person name="Sisk P."/>
            <person name="Sykes S."/>
            <person name="Wortman J."/>
            <person name="Nusbaum C."/>
            <person name="Birren B."/>
        </authorList>
    </citation>
    <scope>NUCLEOTIDE SEQUENCE [LARGE SCALE GENOMIC DNA]</scope>
    <source>
        <strain evidence="9">WRAIR2</strain>
    </source>
</reference>
<dbReference type="InterPro" id="IPR059112">
    <property type="entry name" value="CysZ/EI24"/>
</dbReference>
<dbReference type="Pfam" id="PF07264">
    <property type="entry name" value="EI24"/>
    <property type="match status" value="1"/>
</dbReference>
<dbReference type="EnsemblMetazoa" id="ADIR011266-RA">
    <property type="protein sequence ID" value="ADIR011266-PA"/>
    <property type="gene ID" value="ADIR011266"/>
</dbReference>
<organism evidence="8 9">
    <name type="scientific">Anopheles dirus</name>
    <dbReference type="NCBI Taxonomy" id="7168"/>
    <lineage>
        <taxon>Eukaryota</taxon>
        <taxon>Metazoa</taxon>
        <taxon>Ecdysozoa</taxon>
        <taxon>Arthropoda</taxon>
        <taxon>Hexapoda</taxon>
        <taxon>Insecta</taxon>
        <taxon>Pterygota</taxon>
        <taxon>Neoptera</taxon>
        <taxon>Endopterygota</taxon>
        <taxon>Diptera</taxon>
        <taxon>Nematocera</taxon>
        <taxon>Culicoidea</taxon>
        <taxon>Culicidae</taxon>
        <taxon>Anophelinae</taxon>
        <taxon>Anopheles</taxon>
    </lineage>
</organism>
<dbReference type="Proteomes" id="UP000075884">
    <property type="component" value="Unassembled WGS sequence"/>
</dbReference>
<feature type="compositionally biased region" description="Polar residues" evidence="6">
    <location>
        <begin position="433"/>
        <end position="446"/>
    </location>
</feature>
<keyword evidence="5 7" id="KW-0472">Membrane</keyword>
<comment type="similarity">
    <text evidence="2">Belongs to the EI24 family.</text>
</comment>
<feature type="compositionally biased region" description="Polar residues" evidence="6">
    <location>
        <begin position="411"/>
        <end position="425"/>
    </location>
</feature>